<dbReference type="Gene3D" id="3.90.780.10">
    <property type="entry name" value="5'-Nucleotidase, C-terminal domain"/>
    <property type="match status" value="1"/>
</dbReference>
<dbReference type="InterPro" id="IPR008334">
    <property type="entry name" value="5'-Nucleotdase_C"/>
</dbReference>
<comment type="similarity">
    <text evidence="2">Belongs to the 5'-nucleotidase family.</text>
</comment>
<dbReference type="GO" id="GO:0009166">
    <property type="term" value="P:nucleotide catabolic process"/>
    <property type="evidence" value="ECO:0007669"/>
    <property type="project" value="InterPro"/>
</dbReference>
<feature type="signal peptide" evidence="2">
    <location>
        <begin position="1"/>
        <end position="25"/>
    </location>
</feature>
<dbReference type="CDD" id="cd00845">
    <property type="entry name" value="MPP_UshA_N_like"/>
    <property type="match status" value="1"/>
</dbReference>
<name>A0A1B2DSC2_9BACL</name>
<feature type="domain" description="LysM" evidence="4">
    <location>
        <begin position="555"/>
        <end position="599"/>
    </location>
</feature>
<evidence type="ECO:0000313" key="5">
    <source>
        <dbReference type="EMBL" id="ANY70606.1"/>
    </source>
</evidence>
<proteinExistence type="inferred from homology"/>
<feature type="compositionally biased region" description="Low complexity" evidence="3">
    <location>
        <begin position="513"/>
        <end position="527"/>
    </location>
</feature>
<dbReference type="InterPro" id="IPR036779">
    <property type="entry name" value="LysM_dom_sf"/>
</dbReference>
<evidence type="ECO:0000256" key="1">
    <source>
        <dbReference type="ARBA" id="ARBA00022729"/>
    </source>
</evidence>
<dbReference type="InterPro" id="IPR004843">
    <property type="entry name" value="Calcineurin-like_PHP"/>
</dbReference>
<dbReference type="InterPro" id="IPR006179">
    <property type="entry name" value="5_nucleotidase/apyrase"/>
</dbReference>
<dbReference type="EMBL" id="CP016808">
    <property type="protein sequence ID" value="ANY70606.1"/>
    <property type="molecule type" value="Genomic_DNA"/>
</dbReference>
<dbReference type="PANTHER" id="PTHR11575">
    <property type="entry name" value="5'-NUCLEOTIDASE-RELATED"/>
    <property type="match status" value="1"/>
</dbReference>
<dbReference type="PANTHER" id="PTHR11575:SF24">
    <property type="entry name" value="5'-NUCLEOTIDASE"/>
    <property type="match status" value="1"/>
</dbReference>
<dbReference type="RefSeq" id="WP_099521493.1">
    <property type="nucleotide sequence ID" value="NZ_CP016808.1"/>
</dbReference>
<evidence type="ECO:0000259" key="4">
    <source>
        <dbReference type="PROSITE" id="PS51782"/>
    </source>
</evidence>
<dbReference type="PROSITE" id="PS51782">
    <property type="entry name" value="LYSM"/>
    <property type="match status" value="1"/>
</dbReference>
<keyword evidence="2" id="KW-0378">Hydrolase</keyword>
<dbReference type="Pfam" id="PF02872">
    <property type="entry name" value="5_nucleotid_C"/>
    <property type="match status" value="1"/>
</dbReference>
<dbReference type="PRINTS" id="PR01607">
    <property type="entry name" value="APYRASEFAMLY"/>
</dbReference>
<dbReference type="AlphaFoldDB" id="A0A1B2DSC2"/>
<dbReference type="SMART" id="SM00257">
    <property type="entry name" value="LysM"/>
    <property type="match status" value="1"/>
</dbReference>
<protein>
    <submittedName>
        <fullName evidence="5">Multifunctional 2',3'-cyclic-nucleotide 2'-phosphodiesterase/5'-nucleotidase/3'-nucleotidase</fullName>
    </submittedName>
</protein>
<dbReference type="Pfam" id="PF01476">
    <property type="entry name" value="LysM"/>
    <property type="match status" value="1"/>
</dbReference>
<dbReference type="SUPFAM" id="SSF56300">
    <property type="entry name" value="Metallo-dependent phosphatases"/>
    <property type="match status" value="1"/>
</dbReference>
<organism evidence="5">
    <name type="scientific">Paenibacillus sp. BIHB 4019</name>
    <dbReference type="NCBI Taxonomy" id="1870819"/>
    <lineage>
        <taxon>Bacteria</taxon>
        <taxon>Bacillati</taxon>
        <taxon>Bacillota</taxon>
        <taxon>Bacilli</taxon>
        <taxon>Bacillales</taxon>
        <taxon>Paenibacillaceae</taxon>
        <taxon>Paenibacillus</taxon>
    </lineage>
</organism>
<dbReference type="Gene3D" id="3.60.21.10">
    <property type="match status" value="1"/>
</dbReference>
<reference evidence="5" key="1">
    <citation type="submission" date="2016-08" db="EMBL/GenBank/DDBJ databases">
        <title>Complete Genome Seqeunce of Paenibacillus sp. BIHB 4019 from tea rhizoplane.</title>
        <authorList>
            <person name="Thakur R."/>
            <person name="Swarnkar M.K."/>
            <person name="Gulati A."/>
        </authorList>
    </citation>
    <scope>NUCLEOTIDE SEQUENCE [LARGE SCALE GENOMIC DNA]</scope>
    <source>
        <strain evidence="5">BIHB4019</strain>
    </source>
</reference>
<dbReference type="InterPro" id="IPR029052">
    <property type="entry name" value="Metallo-depent_PP-like"/>
</dbReference>
<keyword evidence="2" id="KW-0547">Nucleotide-binding</keyword>
<gene>
    <name evidence="5" type="ORF">BBD42_06245</name>
</gene>
<dbReference type="GO" id="GO:0016787">
    <property type="term" value="F:hydrolase activity"/>
    <property type="evidence" value="ECO:0007669"/>
    <property type="project" value="UniProtKB-KW"/>
</dbReference>
<evidence type="ECO:0000256" key="2">
    <source>
        <dbReference type="RuleBase" id="RU362119"/>
    </source>
</evidence>
<dbReference type="SUPFAM" id="SSF55816">
    <property type="entry name" value="5'-nucleotidase (syn. UDP-sugar hydrolase), C-terminal domain"/>
    <property type="match status" value="1"/>
</dbReference>
<dbReference type="SUPFAM" id="SSF54106">
    <property type="entry name" value="LysM domain"/>
    <property type="match status" value="1"/>
</dbReference>
<evidence type="ECO:0000256" key="3">
    <source>
        <dbReference type="SAM" id="MobiDB-lite"/>
    </source>
</evidence>
<sequence>MNKFKWFTSILLAAALLLGAASVSAAASTPEKAGKHITLLHTNDMHARAVEAESNGELGFARLAGIIDSYRASNPNTLLLDGGDAIHGTTFATLVEGESVVRVMNAMGYDAAVPGNHEFNYGYNRLVELEPQMEYPLLSANIRVKKDDSPLFHPYVIKEVDGVKIGIFGLTTPETAYKTHPKNVDGLVFTDPAEEAKAIVAELKDQVDVIVALGHIGQDESSADTSIGIAKEVSGIDVFIDGHSHTVLKKGLEAGHGTLIASAGEYTKYIGVVDLWIDQGKVVSKEAKLIDYKAAAAIAPDQKIAELVDSIVAEQQEILSTEVGETAVRLDGEREQVRAGETNLGNLIADSLRSITKADIALTNGGGIRASIDEGIITLGEIITVLPFGNQIVTLNVTGADIKAALENGVSDYPNPKGAFPQVSGIAFKIDTAKAKGSRVHSVTVGGAPLDAKKLYSLATNDFIAAGGDEYTMFASYPQAGMFGALDEALTSYLRELGTAAKPAVEGRITEGATPSSASPSPSSSTKPKPEVIQPGPSSPAGTNQAEPAKAADYANYTVKKGDTLWSIAKRYNTTWQAIRDVNQIKNPDRIYIGQQLKIPA</sequence>
<dbReference type="CDD" id="cd00118">
    <property type="entry name" value="LysM"/>
    <property type="match status" value="1"/>
</dbReference>
<dbReference type="Gene3D" id="3.10.350.10">
    <property type="entry name" value="LysM domain"/>
    <property type="match status" value="1"/>
</dbReference>
<feature type="chain" id="PRO_5039752142" evidence="2">
    <location>
        <begin position="26"/>
        <end position="601"/>
    </location>
</feature>
<dbReference type="GO" id="GO:0000166">
    <property type="term" value="F:nucleotide binding"/>
    <property type="evidence" value="ECO:0007669"/>
    <property type="project" value="UniProtKB-KW"/>
</dbReference>
<dbReference type="InterPro" id="IPR018392">
    <property type="entry name" value="LysM"/>
</dbReference>
<accession>A0A1B2DSC2</accession>
<keyword evidence="1 2" id="KW-0732">Signal</keyword>
<feature type="region of interest" description="Disordered" evidence="3">
    <location>
        <begin position="505"/>
        <end position="549"/>
    </location>
</feature>
<dbReference type="InterPro" id="IPR036907">
    <property type="entry name" value="5'-Nucleotdase_C_sf"/>
</dbReference>
<dbReference type="Pfam" id="PF00149">
    <property type="entry name" value="Metallophos"/>
    <property type="match status" value="1"/>
</dbReference>